<name>A0ABD3RIM0_9STRA</name>
<evidence type="ECO:0000256" key="1">
    <source>
        <dbReference type="SAM" id="MobiDB-lite"/>
    </source>
</evidence>
<sequence length="231" mass="25751">MARAKFNHGPASSFDINKGKRSTCRAGYSNILKNISKSNDHCERSKGNLTKVVSDPKTRDASANNLKLEEYLYSDTGSVYSTGSKAVKTIGLTRKGSNWTISIPTESIDAMRGGKKEADELQRSPQNKMDQHIKSQRKAMSNVMRGAHRLTNPEVKNPSPSMDSVLSNDYTSWSDRSEEDTSSSFDDQSSWSKRSEDHRLSWDTSASSASFEEYDPDNIFTPPFLRGFLCA</sequence>
<dbReference type="Proteomes" id="UP001530377">
    <property type="component" value="Unassembled WGS sequence"/>
</dbReference>
<feature type="compositionally biased region" description="Polar residues" evidence="1">
    <location>
        <begin position="158"/>
        <end position="170"/>
    </location>
</feature>
<feature type="compositionally biased region" description="Basic and acidic residues" evidence="1">
    <location>
        <begin position="112"/>
        <end position="122"/>
    </location>
</feature>
<organism evidence="2 3">
    <name type="scientific">Cyclostephanos tholiformis</name>
    <dbReference type="NCBI Taxonomy" id="382380"/>
    <lineage>
        <taxon>Eukaryota</taxon>
        <taxon>Sar</taxon>
        <taxon>Stramenopiles</taxon>
        <taxon>Ochrophyta</taxon>
        <taxon>Bacillariophyta</taxon>
        <taxon>Coscinodiscophyceae</taxon>
        <taxon>Thalassiosirophycidae</taxon>
        <taxon>Stephanodiscales</taxon>
        <taxon>Stephanodiscaceae</taxon>
        <taxon>Cyclostephanos</taxon>
    </lineage>
</organism>
<protein>
    <submittedName>
        <fullName evidence="2">Uncharacterized protein</fullName>
    </submittedName>
</protein>
<keyword evidence="3" id="KW-1185">Reference proteome</keyword>
<dbReference type="AlphaFoldDB" id="A0ABD3RIM0"/>
<feature type="compositionally biased region" description="Low complexity" evidence="1">
    <location>
        <begin position="182"/>
        <end position="192"/>
    </location>
</feature>
<accession>A0ABD3RIM0</accession>
<reference evidence="2 3" key="1">
    <citation type="submission" date="2024-10" db="EMBL/GenBank/DDBJ databases">
        <title>Updated reference genomes for cyclostephanoid diatoms.</title>
        <authorList>
            <person name="Roberts W.R."/>
            <person name="Alverson A.J."/>
        </authorList>
    </citation>
    <scope>NUCLEOTIDE SEQUENCE [LARGE SCALE GENOMIC DNA]</scope>
    <source>
        <strain evidence="2 3">AJA228-03</strain>
    </source>
</reference>
<feature type="region of interest" description="Disordered" evidence="1">
    <location>
        <begin position="1"/>
        <end position="21"/>
    </location>
</feature>
<feature type="region of interest" description="Disordered" evidence="1">
    <location>
        <begin position="111"/>
        <end position="213"/>
    </location>
</feature>
<evidence type="ECO:0000313" key="2">
    <source>
        <dbReference type="EMBL" id="KAL3810356.1"/>
    </source>
</evidence>
<evidence type="ECO:0000313" key="3">
    <source>
        <dbReference type="Proteomes" id="UP001530377"/>
    </source>
</evidence>
<dbReference type="EMBL" id="JALLPB020000335">
    <property type="protein sequence ID" value="KAL3810356.1"/>
    <property type="molecule type" value="Genomic_DNA"/>
</dbReference>
<proteinExistence type="predicted"/>
<gene>
    <name evidence="2" type="ORF">ACHAXA_004198</name>
</gene>
<comment type="caution">
    <text evidence="2">The sequence shown here is derived from an EMBL/GenBank/DDBJ whole genome shotgun (WGS) entry which is preliminary data.</text>
</comment>